<evidence type="ECO:0000256" key="10">
    <source>
        <dbReference type="SAM" id="Phobius"/>
    </source>
</evidence>
<evidence type="ECO:0000256" key="1">
    <source>
        <dbReference type="ARBA" id="ARBA00000085"/>
    </source>
</evidence>
<evidence type="ECO:0000256" key="8">
    <source>
        <dbReference type="ARBA" id="ARBA00023012"/>
    </source>
</evidence>
<evidence type="ECO:0000313" key="13">
    <source>
        <dbReference type="Proteomes" id="UP001596298"/>
    </source>
</evidence>
<feature type="region of interest" description="Disordered" evidence="9">
    <location>
        <begin position="242"/>
        <end position="287"/>
    </location>
</feature>
<feature type="compositionally biased region" description="Low complexity" evidence="9">
    <location>
        <begin position="253"/>
        <end position="264"/>
    </location>
</feature>
<accession>A0ABW2AKP6</accession>
<keyword evidence="7" id="KW-0067">ATP-binding</keyword>
<keyword evidence="3" id="KW-0597">Phosphoprotein</keyword>
<evidence type="ECO:0000256" key="4">
    <source>
        <dbReference type="ARBA" id="ARBA00022679"/>
    </source>
</evidence>
<feature type="compositionally biased region" description="Basic residues" evidence="9">
    <location>
        <begin position="271"/>
        <end position="287"/>
    </location>
</feature>
<keyword evidence="5" id="KW-0547">Nucleotide-binding</keyword>
<evidence type="ECO:0000259" key="11">
    <source>
        <dbReference type="Pfam" id="PF07730"/>
    </source>
</evidence>
<keyword evidence="10" id="KW-0812">Transmembrane</keyword>
<evidence type="ECO:0000256" key="7">
    <source>
        <dbReference type="ARBA" id="ARBA00022840"/>
    </source>
</evidence>
<feature type="domain" description="Signal transduction histidine kinase subgroup 3 dimerisation and phosphoacceptor" evidence="11">
    <location>
        <begin position="179"/>
        <end position="210"/>
    </location>
</feature>
<dbReference type="Pfam" id="PF07730">
    <property type="entry name" value="HisKA_3"/>
    <property type="match status" value="1"/>
</dbReference>
<feature type="transmembrane region" description="Helical" evidence="10">
    <location>
        <begin position="12"/>
        <end position="30"/>
    </location>
</feature>
<keyword evidence="10" id="KW-1133">Transmembrane helix</keyword>
<dbReference type="Proteomes" id="UP001596298">
    <property type="component" value="Unassembled WGS sequence"/>
</dbReference>
<dbReference type="RefSeq" id="WP_382403576.1">
    <property type="nucleotide sequence ID" value="NZ_JBHSWH010000001.1"/>
</dbReference>
<dbReference type="InterPro" id="IPR050482">
    <property type="entry name" value="Sensor_HK_TwoCompSys"/>
</dbReference>
<keyword evidence="8" id="KW-0902">Two-component regulatory system</keyword>
<evidence type="ECO:0000256" key="3">
    <source>
        <dbReference type="ARBA" id="ARBA00022553"/>
    </source>
</evidence>
<keyword evidence="10" id="KW-0472">Membrane</keyword>
<keyword evidence="4" id="KW-0808">Transferase</keyword>
<protein>
    <recommendedName>
        <fullName evidence="2">histidine kinase</fullName>
        <ecNumber evidence="2">2.7.13.3</ecNumber>
    </recommendedName>
</protein>
<comment type="catalytic activity">
    <reaction evidence="1">
        <text>ATP + protein L-histidine = ADP + protein N-phospho-L-histidine.</text>
        <dbReference type="EC" id="2.7.13.3"/>
    </reaction>
</comment>
<name>A0ABW2AKP6_9MICO</name>
<evidence type="ECO:0000256" key="9">
    <source>
        <dbReference type="SAM" id="MobiDB-lite"/>
    </source>
</evidence>
<feature type="transmembrane region" description="Helical" evidence="10">
    <location>
        <begin position="67"/>
        <end position="93"/>
    </location>
</feature>
<feature type="transmembrane region" description="Helical" evidence="10">
    <location>
        <begin position="105"/>
        <end position="123"/>
    </location>
</feature>
<dbReference type="PANTHER" id="PTHR24421">
    <property type="entry name" value="NITRATE/NITRITE SENSOR PROTEIN NARX-RELATED"/>
    <property type="match status" value="1"/>
</dbReference>
<dbReference type="EMBL" id="JBHSWH010000001">
    <property type="protein sequence ID" value="MFC6706901.1"/>
    <property type="molecule type" value="Genomic_DNA"/>
</dbReference>
<evidence type="ECO:0000256" key="6">
    <source>
        <dbReference type="ARBA" id="ARBA00022777"/>
    </source>
</evidence>
<organism evidence="12 13">
    <name type="scientific">Flexivirga alba</name>
    <dbReference type="NCBI Taxonomy" id="702742"/>
    <lineage>
        <taxon>Bacteria</taxon>
        <taxon>Bacillati</taxon>
        <taxon>Actinomycetota</taxon>
        <taxon>Actinomycetes</taxon>
        <taxon>Micrococcales</taxon>
        <taxon>Dermacoccaceae</taxon>
        <taxon>Flexivirga</taxon>
    </lineage>
</organism>
<feature type="transmembrane region" description="Helical" evidence="10">
    <location>
        <begin position="37"/>
        <end position="55"/>
    </location>
</feature>
<dbReference type="InterPro" id="IPR011712">
    <property type="entry name" value="Sig_transdc_His_kin_sub3_dim/P"/>
</dbReference>
<dbReference type="EC" id="2.7.13.3" evidence="2"/>
<dbReference type="PANTHER" id="PTHR24421:SF10">
    <property type="entry name" value="NITRATE_NITRITE SENSOR PROTEIN NARQ"/>
    <property type="match status" value="1"/>
</dbReference>
<gene>
    <name evidence="12" type="ORF">ACFQDH_16975</name>
</gene>
<evidence type="ECO:0000256" key="2">
    <source>
        <dbReference type="ARBA" id="ARBA00012438"/>
    </source>
</evidence>
<dbReference type="GO" id="GO:0016301">
    <property type="term" value="F:kinase activity"/>
    <property type="evidence" value="ECO:0007669"/>
    <property type="project" value="UniProtKB-KW"/>
</dbReference>
<keyword evidence="6 12" id="KW-0418">Kinase</keyword>
<evidence type="ECO:0000256" key="5">
    <source>
        <dbReference type="ARBA" id="ARBA00022741"/>
    </source>
</evidence>
<reference evidence="13" key="1">
    <citation type="journal article" date="2019" name="Int. J. Syst. Evol. Microbiol.">
        <title>The Global Catalogue of Microorganisms (GCM) 10K type strain sequencing project: providing services to taxonomists for standard genome sequencing and annotation.</title>
        <authorList>
            <consortium name="The Broad Institute Genomics Platform"/>
            <consortium name="The Broad Institute Genome Sequencing Center for Infectious Disease"/>
            <person name="Wu L."/>
            <person name="Ma J."/>
        </authorList>
    </citation>
    <scope>NUCLEOTIDE SEQUENCE [LARGE SCALE GENOMIC DNA]</scope>
    <source>
        <strain evidence="13">CCUG 58127</strain>
    </source>
</reference>
<comment type="caution">
    <text evidence="12">The sequence shown here is derived from an EMBL/GenBank/DDBJ whole genome shotgun (WGS) entry which is preliminary data.</text>
</comment>
<evidence type="ECO:0000313" key="12">
    <source>
        <dbReference type="EMBL" id="MFC6706901.1"/>
    </source>
</evidence>
<feature type="transmembrane region" description="Helical" evidence="10">
    <location>
        <begin position="129"/>
        <end position="146"/>
    </location>
</feature>
<dbReference type="Gene3D" id="1.20.5.1930">
    <property type="match status" value="1"/>
</dbReference>
<keyword evidence="13" id="KW-1185">Reference proteome</keyword>
<proteinExistence type="predicted"/>
<sequence length="287" mass="31222">MSNIWIDLFDERVQPLLAAFLVTLSLLTVRPIGGHTVLTYGLVALCGAFAFVRLLSDRWLSLWPRFAVSVAFGVTAGLAFGASGWCVSLAFVACSHFGARWPTRVAICLTLMTVAIAMISNPAAGSAAWNWYAVILVGLTILPGLASQSRRRTLQLSRQLVEQTQRTAESDARASAMAERTRIARDIHDVLAHTLSGVSLQLDLADAQLELGRQEEGRGPCRPRAVWSSTGSMRRDALFVRSGTERSTCARPSSGWSNRGSSSRLPVTSTHSKRLPGKRRSGSSKRR</sequence>